<comment type="subcellular location">
    <subcellularLocation>
        <location evidence="1">Membrane</location>
        <topology evidence="1">Multi-pass membrane protein</topology>
    </subcellularLocation>
</comment>
<organism evidence="10 11">
    <name type="scientific">Pedobacter cryoconitis</name>
    <dbReference type="NCBI Taxonomy" id="188932"/>
    <lineage>
        <taxon>Bacteria</taxon>
        <taxon>Pseudomonadati</taxon>
        <taxon>Bacteroidota</taxon>
        <taxon>Sphingobacteriia</taxon>
        <taxon>Sphingobacteriales</taxon>
        <taxon>Sphingobacteriaceae</taxon>
        <taxon>Pedobacter</taxon>
    </lineage>
</organism>
<feature type="transmembrane region" description="Helical" evidence="8">
    <location>
        <begin position="34"/>
        <end position="58"/>
    </location>
</feature>
<accession>A0A7W8YY13</accession>
<evidence type="ECO:0000256" key="6">
    <source>
        <dbReference type="ARBA" id="ARBA00023136"/>
    </source>
</evidence>
<keyword evidence="3 8" id="KW-0812">Transmembrane</keyword>
<sequence length="233" mass="26897">MKYTYLLIDFFTISVPFIYSFHPKLNFYKTWKAFFPAVLLTGIIFLLWDVYFTSLGVWGFNPDYLVGLTAGNMPIEEILFFFCIPYACVFTFHCLDLFIKKPIPLSVEKILTPALILICILMSVLYRGHIYPAATFLLLAAVLFYSRYVLKIGWLPKFYIIYTVLLFPFLIVNGLLTGTGLDAPIVWYDNNQIIGFRILTIPVEDVFYGMALILVNLLCYKHLLSRRSVSKIA</sequence>
<keyword evidence="6 8" id="KW-0472">Membrane</keyword>
<keyword evidence="4" id="KW-0125">Carotenoid biosynthesis</keyword>
<name>A0A7W8YY13_9SPHI</name>
<dbReference type="Pfam" id="PF18916">
    <property type="entry name" value="Lycopene_cyc"/>
    <property type="match status" value="2"/>
</dbReference>
<feature type="domain" description="Lycopene cyclase" evidence="9">
    <location>
        <begin position="3"/>
        <end position="95"/>
    </location>
</feature>
<feature type="transmembrane region" description="Helical" evidence="8">
    <location>
        <begin position="159"/>
        <end position="181"/>
    </location>
</feature>
<feature type="domain" description="Lycopene cyclase" evidence="9">
    <location>
        <begin position="129"/>
        <end position="223"/>
    </location>
</feature>
<feature type="transmembrane region" description="Helical" evidence="8">
    <location>
        <begin position="78"/>
        <end position="98"/>
    </location>
</feature>
<dbReference type="RefSeq" id="WP_183869939.1">
    <property type="nucleotide sequence ID" value="NZ_JACHCF010000015.1"/>
</dbReference>
<gene>
    <name evidence="10" type="ORF">HDE69_004958</name>
</gene>
<evidence type="ECO:0000256" key="2">
    <source>
        <dbReference type="ARBA" id="ARBA00004829"/>
    </source>
</evidence>
<keyword evidence="5 8" id="KW-1133">Transmembrane helix</keyword>
<evidence type="ECO:0000259" key="9">
    <source>
        <dbReference type="Pfam" id="PF18916"/>
    </source>
</evidence>
<dbReference type="GO" id="GO:0016117">
    <property type="term" value="P:carotenoid biosynthetic process"/>
    <property type="evidence" value="ECO:0007669"/>
    <property type="project" value="UniProtKB-KW"/>
</dbReference>
<comment type="caution">
    <text evidence="10">The sequence shown here is derived from an EMBL/GenBank/DDBJ whole genome shotgun (WGS) entry which is preliminary data.</text>
</comment>
<evidence type="ECO:0000256" key="1">
    <source>
        <dbReference type="ARBA" id="ARBA00004141"/>
    </source>
</evidence>
<evidence type="ECO:0000313" key="10">
    <source>
        <dbReference type="EMBL" id="MBB5623870.1"/>
    </source>
</evidence>
<protein>
    <submittedName>
        <fullName evidence="10">Lycopene cyclase domain-containing protein</fullName>
    </submittedName>
</protein>
<keyword evidence="7" id="KW-0413">Isomerase</keyword>
<evidence type="ECO:0000313" key="11">
    <source>
        <dbReference type="Proteomes" id="UP000537718"/>
    </source>
</evidence>
<dbReference type="InterPro" id="IPR017825">
    <property type="entry name" value="Lycopene_cyclase_dom"/>
</dbReference>
<comment type="pathway">
    <text evidence="2">Carotenoid biosynthesis.</text>
</comment>
<dbReference type="GO" id="GO:0016020">
    <property type="term" value="C:membrane"/>
    <property type="evidence" value="ECO:0007669"/>
    <property type="project" value="UniProtKB-SubCell"/>
</dbReference>
<dbReference type="Proteomes" id="UP000537718">
    <property type="component" value="Unassembled WGS sequence"/>
</dbReference>
<feature type="transmembrane region" description="Helical" evidence="8">
    <location>
        <begin position="206"/>
        <end position="224"/>
    </location>
</feature>
<feature type="transmembrane region" description="Helical" evidence="8">
    <location>
        <begin position="110"/>
        <end position="127"/>
    </location>
</feature>
<dbReference type="GO" id="GO:0045436">
    <property type="term" value="F:lycopene beta cyclase activity"/>
    <property type="evidence" value="ECO:0007669"/>
    <property type="project" value="UniProtKB-ARBA"/>
</dbReference>
<evidence type="ECO:0000256" key="4">
    <source>
        <dbReference type="ARBA" id="ARBA00022746"/>
    </source>
</evidence>
<feature type="transmembrane region" description="Helical" evidence="8">
    <location>
        <begin position="133"/>
        <end position="150"/>
    </location>
</feature>
<evidence type="ECO:0000256" key="3">
    <source>
        <dbReference type="ARBA" id="ARBA00022692"/>
    </source>
</evidence>
<evidence type="ECO:0000256" key="5">
    <source>
        <dbReference type="ARBA" id="ARBA00022989"/>
    </source>
</evidence>
<evidence type="ECO:0000256" key="8">
    <source>
        <dbReference type="SAM" id="Phobius"/>
    </source>
</evidence>
<dbReference type="EMBL" id="JACHCF010000015">
    <property type="protein sequence ID" value="MBB5623870.1"/>
    <property type="molecule type" value="Genomic_DNA"/>
</dbReference>
<dbReference type="NCBIfam" id="TIGR03462">
    <property type="entry name" value="CarR_dom_SF"/>
    <property type="match status" value="2"/>
</dbReference>
<proteinExistence type="predicted"/>
<feature type="transmembrane region" description="Helical" evidence="8">
    <location>
        <begin position="6"/>
        <end position="22"/>
    </location>
</feature>
<dbReference type="AlphaFoldDB" id="A0A7W8YY13"/>
<evidence type="ECO:0000256" key="7">
    <source>
        <dbReference type="ARBA" id="ARBA00023235"/>
    </source>
</evidence>
<dbReference type="GO" id="GO:0016872">
    <property type="term" value="F:intramolecular lyase activity"/>
    <property type="evidence" value="ECO:0007669"/>
    <property type="project" value="InterPro"/>
</dbReference>
<reference evidence="10 11" key="1">
    <citation type="submission" date="2020-08" db="EMBL/GenBank/DDBJ databases">
        <title>Genomic Encyclopedia of Type Strains, Phase IV (KMG-V): Genome sequencing to study the core and pangenomes of soil and plant-associated prokaryotes.</title>
        <authorList>
            <person name="Whitman W."/>
        </authorList>
    </citation>
    <scope>NUCLEOTIDE SEQUENCE [LARGE SCALE GENOMIC DNA]</scope>
    <source>
        <strain evidence="10 11">MP7CTX6</strain>
    </source>
</reference>